<accession>A0A556SCK0</accession>
<evidence type="ECO:0000313" key="2">
    <source>
        <dbReference type="EMBL" id="TSJ98848.1"/>
    </source>
</evidence>
<comment type="caution">
    <text evidence="2">The sequence shown here is derived from an EMBL/GenBank/DDBJ whole genome shotgun (WGS) entry which is preliminary data.</text>
</comment>
<dbReference type="RefSeq" id="WP_144091900.1">
    <property type="nucleotide sequence ID" value="NZ_VMHM01000008.1"/>
</dbReference>
<evidence type="ECO:0000259" key="1">
    <source>
        <dbReference type="Pfam" id="PF24316"/>
    </source>
</evidence>
<protein>
    <recommendedName>
        <fullName evidence="1">Tli3-like domain-containing protein</fullName>
    </recommendedName>
</protein>
<reference evidence="2 3" key="1">
    <citation type="submission" date="2019-07" db="EMBL/GenBank/DDBJ databases">
        <title>Gilliamella genomes.</title>
        <authorList>
            <person name="Zheng H."/>
        </authorList>
    </citation>
    <scope>NUCLEOTIDE SEQUENCE [LARGE SCALE GENOMIC DNA]</scope>
    <source>
        <strain evidence="2 3">W8127</strain>
    </source>
</reference>
<sequence length="304" mass="35494">MKKRLIKLLICCIVIPGGLWAFIINFGSNLPERYEETTGLDIPMPEPREGYEIIYPEVIKTSNPNYTASFYYLSEKRQVIYRYDADRYLELQGENCEGLIWYHDQAKNIHTRIDKIFFTHDRLPKFNYYNPGKDYIGIPTDDMSAIPFSIDGGKTFYVGEVTDFAANPSEQVERFIGVDDKPLTLQFNDVKKSTMESFINTVTVSGNTGYFILKNDVLFGDTVFWQMFKYPQQTFHSLSGVVNTKKNIDLYLKGEHLKEVQLLGRYWEIYYKPAYIERITDARNIKLEPYQGWDKIRCEIGAEK</sequence>
<organism evidence="2 3">
    <name type="scientific">Gilliamella apicola</name>
    <dbReference type="NCBI Taxonomy" id="1196095"/>
    <lineage>
        <taxon>Bacteria</taxon>
        <taxon>Pseudomonadati</taxon>
        <taxon>Pseudomonadota</taxon>
        <taxon>Gammaproteobacteria</taxon>
        <taxon>Orbales</taxon>
        <taxon>Orbaceae</taxon>
        <taxon>Gilliamella</taxon>
    </lineage>
</organism>
<dbReference type="Proteomes" id="UP000319483">
    <property type="component" value="Unassembled WGS sequence"/>
</dbReference>
<proteinExistence type="predicted"/>
<dbReference type="EMBL" id="VMHM01000008">
    <property type="protein sequence ID" value="TSJ98848.1"/>
    <property type="molecule type" value="Genomic_DNA"/>
</dbReference>
<name>A0A556SCK0_9GAMM</name>
<dbReference type="Pfam" id="PF24316">
    <property type="entry name" value="Tli3"/>
    <property type="match status" value="1"/>
</dbReference>
<evidence type="ECO:0000313" key="3">
    <source>
        <dbReference type="Proteomes" id="UP000319483"/>
    </source>
</evidence>
<dbReference type="AlphaFoldDB" id="A0A556SCK0"/>
<feature type="domain" description="Tli3-like" evidence="1">
    <location>
        <begin position="76"/>
        <end position="175"/>
    </location>
</feature>
<gene>
    <name evidence="2" type="ORF">FPQ15_06730</name>
</gene>
<dbReference type="InterPro" id="IPR057562">
    <property type="entry name" value="Tli3-like_dom"/>
</dbReference>